<dbReference type="OrthoDB" id="2962802at2759"/>
<dbReference type="AlphaFoldDB" id="A0A0D7AW19"/>
<organism evidence="1 2">
    <name type="scientific">Cylindrobasidium torrendii FP15055 ss-10</name>
    <dbReference type="NCBI Taxonomy" id="1314674"/>
    <lineage>
        <taxon>Eukaryota</taxon>
        <taxon>Fungi</taxon>
        <taxon>Dikarya</taxon>
        <taxon>Basidiomycota</taxon>
        <taxon>Agaricomycotina</taxon>
        <taxon>Agaricomycetes</taxon>
        <taxon>Agaricomycetidae</taxon>
        <taxon>Agaricales</taxon>
        <taxon>Marasmiineae</taxon>
        <taxon>Physalacriaceae</taxon>
        <taxon>Cylindrobasidium</taxon>
    </lineage>
</organism>
<proteinExistence type="predicted"/>
<gene>
    <name evidence="1" type="ORF">CYLTODRAFT_426949</name>
</gene>
<protein>
    <submittedName>
        <fullName evidence="1">Uncharacterized protein</fullName>
    </submittedName>
</protein>
<dbReference type="EMBL" id="KN880788">
    <property type="protein sequence ID" value="KIY62402.1"/>
    <property type="molecule type" value="Genomic_DNA"/>
</dbReference>
<name>A0A0D7AW19_9AGAR</name>
<keyword evidence="2" id="KW-1185">Reference proteome</keyword>
<evidence type="ECO:0000313" key="1">
    <source>
        <dbReference type="EMBL" id="KIY62402.1"/>
    </source>
</evidence>
<reference evidence="1 2" key="1">
    <citation type="journal article" date="2015" name="Fungal Genet. Biol.">
        <title>Evolution of novel wood decay mechanisms in Agaricales revealed by the genome sequences of Fistulina hepatica and Cylindrobasidium torrendii.</title>
        <authorList>
            <person name="Floudas D."/>
            <person name="Held B.W."/>
            <person name="Riley R."/>
            <person name="Nagy L.G."/>
            <person name="Koehler G."/>
            <person name="Ransdell A.S."/>
            <person name="Younus H."/>
            <person name="Chow J."/>
            <person name="Chiniquy J."/>
            <person name="Lipzen A."/>
            <person name="Tritt A."/>
            <person name="Sun H."/>
            <person name="Haridas S."/>
            <person name="LaButti K."/>
            <person name="Ohm R.A."/>
            <person name="Kues U."/>
            <person name="Blanchette R.A."/>
            <person name="Grigoriev I.V."/>
            <person name="Minto R.E."/>
            <person name="Hibbett D.S."/>
        </authorList>
    </citation>
    <scope>NUCLEOTIDE SEQUENCE [LARGE SCALE GENOMIC DNA]</scope>
    <source>
        <strain evidence="1 2">FP15055 ss-10</strain>
    </source>
</reference>
<accession>A0A0D7AW19</accession>
<sequence>MGTGELIKYMHAPGNYLYLQRDFGANFSSRGQAFVPLDETLQTILDTYCNNQQYPHEDRARIKVDINTLECTLVDTFLSVEQPIFLRHPITGIVTKHEHPYPAFPTIRLRTADPALIAATACLQLIARRKAPNLLQQLEHVLRSFSRNAPPKWFSRPINHVSLRPPVIPAPSFDTDSPRAPSSRVVRSVAPASKPLAVVALPRLRKRQRDTVPSEECPSAKRNRGKFCVPARRNPARAAKTVTREGMTPFTHRRRGI</sequence>
<evidence type="ECO:0000313" key="2">
    <source>
        <dbReference type="Proteomes" id="UP000054007"/>
    </source>
</evidence>
<dbReference type="Proteomes" id="UP000054007">
    <property type="component" value="Unassembled WGS sequence"/>
</dbReference>